<proteinExistence type="predicted"/>
<feature type="coiled-coil region" evidence="1">
    <location>
        <begin position="113"/>
        <end position="172"/>
    </location>
</feature>
<dbReference type="AlphaFoldDB" id="A0A0H2RWS8"/>
<keyword evidence="1" id="KW-0175">Coiled coil</keyword>
<dbReference type="Proteomes" id="UP000053477">
    <property type="component" value="Unassembled WGS sequence"/>
</dbReference>
<feature type="compositionally biased region" description="Polar residues" evidence="2">
    <location>
        <begin position="375"/>
        <end position="384"/>
    </location>
</feature>
<feature type="region of interest" description="Disordered" evidence="2">
    <location>
        <begin position="318"/>
        <end position="384"/>
    </location>
</feature>
<protein>
    <submittedName>
        <fullName evidence="4">Uncharacterized protein</fullName>
    </submittedName>
</protein>
<evidence type="ECO:0000313" key="4">
    <source>
        <dbReference type="EMBL" id="KLO16465.1"/>
    </source>
</evidence>
<dbReference type="InParanoid" id="A0A0H2RWS8"/>
<accession>A0A0H2RWS8</accession>
<keyword evidence="3" id="KW-0472">Membrane</keyword>
<dbReference type="EMBL" id="KQ085915">
    <property type="protein sequence ID" value="KLO16465.1"/>
    <property type="molecule type" value="Genomic_DNA"/>
</dbReference>
<sequence length="384" mass="42520">MPSSRDTPSPRSATLSLPSQGTSSGSSTLANRDDLAGILQGIFDNISSWKSSLEEFGTSYDPLRSNIDALHVRFECFLVHARMSAEKGATLSYNVRDLLKTISSCKDPDRETEKRVSDRVERLKKDCEDVVDECQVCKGNFLEVYGLLYDILDDLDEKEAQLRKEVKSTKSKESRARTITKIATSVGLVASAAAALTTLFFSMGTSALVIAPIAVSAATPIISYYSTSRSAASTKLIEMHLHEGDILQKIIEEAWTGTEDVAEMTRWWHSVQEEIISLQSCLEKLQWGSKRTLVYSLKDWEALEDRFKEYSGQLKRVSSKAKSRKRTPSPVSSGTVASGESSKSSRRKVDAEAVVQVRRVNEPTVLTKPRRAKAVTNSSSARNY</sequence>
<feature type="region of interest" description="Disordered" evidence="2">
    <location>
        <begin position="1"/>
        <end position="29"/>
    </location>
</feature>
<organism evidence="4 5">
    <name type="scientific">Schizopora paradoxa</name>
    <dbReference type="NCBI Taxonomy" id="27342"/>
    <lineage>
        <taxon>Eukaryota</taxon>
        <taxon>Fungi</taxon>
        <taxon>Dikarya</taxon>
        <taxon>Basidiomycota</taxon>
        <taxon>Agaricomycotina</taxon>
        <taxon>Agaricomycetes</taxon>
        <taxon>Hymenochaetales</taxon>
        <taxon>Schizoporaceae</taxon>
        <taxon>Schizopora</taxon>
    </lineage>
</organism>
<feature type="transmembrane region" description="Helical" evidence="3">
    <location>
        <begin position="207"/>
        <end position="225"/>
    </location>
</feature>
<keyword evidence="3" id="KW-0812">Transmembrane</keyword>
<feature type="compositionally biased region" description="Polar residues" evidence="2">
    <location>
        <begin position="329"/>
        <end position="342"/>
    </location>
</feature>
<keyword evidence="5" id="KW-1185">Reference proteome</keyword>
<evidence type="ECO:0000313" key="5">
    <source>
        <dbReference type="Proteomes" id="UP000053477"/>
    </source>
</evidence>
<feature type="compositionally biased region" description="Polar residues" evidence="2">
    <location>
        <begin position="1"/>
        <end position="13"/>
    </location>
</feature>
<name>A0A0H2RWS8_9AGAM</name>
<evidence type="ECO:0000256" key="3">
    <source>
        <dbReference type="SAM" id="Phobius"/>
    </source>
</evidence>
<keyword evidence="3" id="KW-1133">Transmembrane helix</keyword>
<evidence type="ECO:0000256" key="2">
    <source>
        <dbReference type="SAM" id="MobiDB-lite"/>
    </source>
</evidence>
<feature type="transmembrane region" description="Helical" evidence="3">
    <location>
        <begin position="182"/>
        <end position="201"/>
    </location>
</feature>
<reference evidence="4 5" key="1">
    <citation type="submission" date="2015-04" db="EMBL/GenBank/DDBJ databases">
        <title>Complete genome sequence of Schizopora paradoxa KUC8140, a cosmopolitan wood degrader in East Asia.</title>
        <authorList>
            <consortium name="DOE Joint Genome Institute"/>
            <person name="Min B."/>
            <person name="Park H."/>
            <person name="Jang Y."/>
            <person name="Kim J.-J."/>
            <person name="Kim K.H."/>
            <person name="Pangilinan J."/>
            <person name="Lipzen A."/>
            <person name="Riley R."/>
            <person name="Grigoriev I.V."/>
            <person name="Spatafora J.W."/>
            <person name="Choi I.-G."/>
        </authorList>
    </citation>
    <scope>NUCLEOTIDE SEQUENCE [LARGE SCALE GENOMIC DNA]</scope>
    <source>
        <strain evidence="4 5">KUC8140</strain>
    </source>
</reference>
<evidence type="ECO:0000256" key="1">
    <source>
        <dbReference type="SAM" id="Coils"/>
    </source>
</evidence>
<feature type="compositionally biased region" description="Basic residues" evidence="2">
    <location>
        <begin position="318"/>
        <end position="327"/>
    </location>
</feature>
<gene>
    <name evidence="4" type="ORF">SCHPADRAFT_937820</name>
</gene>
<feature type="compositionally biased region" description="Low complexity" evidence="2">
    <location>
        <begin position="14"/>
        <end position="29"/>
    </location>
</feature>